<reference evidence="1" key="1">
    <citation type="submission" date="2021-02" db="EMBL/GenBank/DDBJ databases">
        <authorList>
            <person name="Nowell W R."/>
        </authorList>
    </citation>
    <scope>NUCLEOTIDE SEQUENCE</scope>
    <source>
        <strain evidence="1">Ploen Becks lab</strain>
    </source>
</reference>
<dbReference type="AlphaFoldDB" id="A0A814P5B1"/>
<comment type="caution">
    <text evidence="1">The sequence shown here is derived from an EMBL/GenBank/DDBJ whole genome shotgun (WGS) entry which is preliminary data.</text>
</comment>
<keyword evidence="2" id="KW-1185">Reference proteome</keyword>
<gene>
    <name evidence="1" type="ORF">OXX778_LOCUS21169</name>
</gene>
<evidence type="ECO:0000313" key="2">
    <source>
        <dbReference type="Proteomes" id="UP000663879"/>
    </source>
</evidence>
<sequence length="153" mass="17006">MVIDNENERVNSNAIKPCGSNAYFNEYSSSLYTSTEDYLDTSESSNSEMSLSSDYGAVSENISNSKLNTQRGYASHALCFICRQKSVAKSLMVLPIQSIADVYIRANILVPIGARICSNHLNQNYFVKDNFISEIPIVDDSIDISNEKIEINV</sequence>
<dbReference type="Proteomes" id="UP000663879">
    <property type="component" value="Unassembled WGS sequence"/>
</dbReference>
<organism evidence="1 2">
    <name type="scientific">Brachionus calyciflorus</name>
    <dbReference type="NCBI Taxonomy" id="104777"/>
    <lineage>
        <taxon>Eukaryota</taxon>
        <taxon>Metazoa</taxon>
        <taxon>Spiralia</taxon>
        <taxon>Gnathifera</taxon>
        <taxon>Rotifera</taxon>
        <taxon>Eurotatoria</taxon>
        <taxon>Monogononta</taxon>
        <taxon>Pseudotrocha</taxon>
        <taxon>Ploima</taxon>
        <taxon>Brachionidae</taxon>
        <taxon>Brachionus</taxon>
    </lineage>
</organism>
<name>A0A814P5B1_9BILA</name>
<protein>
    <submittedName>
        <fullName evidence="1">Uncharacterized protein</fullName>
    </submittedName>
</protein>
<dbReference type="EMBL" id="CAJNOC010007576">
    <property type="protein sequence ID" value="CAF1101435.1"/>
    <property type="molecule type" value="Genomic_DNA"/>
</dbReference>
<proteinExistence type="predicted"/>
<accession>A0A814P5B1</accession>
<evidence type="ECO:0000313" key="1">
    <source>
        <dbReference type="EMBL" id="CAF1101435.1"/>
    </source>
</evidence>